<evidence type="ECO:0000313" key="1">
    <source>
        <dbReference type="EMBL" id="QQV75054.1"/>
    </source>
</evidence>
<organism evidence="1 2">
    <name type="scientific">Rickettsia tillamookensis</name>
    <dbReference type="NCBI Taxonomy" id="2761623"/>
    <lineage>
        <taxon>Bacteria</taxon>
        <taxon>Pseudomonadati</taxon>
        <taxon>Pseudomonadota</taxon>
        <taxon>Alphaproteobacteria</taxon>
        <taxon>Rickettsiales</taxon>
        <taxon>Rickettsiaceae</taxon>
        <taxon>Rickettsieae</taxon>
        <taxon>Rickettsia</taxon>
        <taxon>spotted fever group</taxon>
    </lineage>
</organism>
<sequence length="160" mass="18280">MTKQTKTIEKKTQKEIAETIIDNTLLNLRLSDIVDFNYELPPMTAYEVHEVKAPEKIETLEAIQGFEILEAEKNTLSVDNNVNALNINIIVAFCWIVNYVVESFVRNICNYLESPVQPTEHAEPRFNFDINDLRGNDPAEFNYIEPIGNTIHLVEINLAG</sequence>
<accession>A0A9E6SQE4</accession>
<dbReference type="RefSeq" id="WP_202069989.1">
    <property type="nucleotide sequence ID" value="NZ_CP060138.2"/>
</dbReference>
<reference evidence="1 2" key="1">
    <citation type="journal article" date="2021" name="Int. J. Syst. Evol. Microbiol.">
        <title>Characterization of a novel transitional group Rickettsia species (Rickettsia tillamookensis sp. nov.) from the western black-legged tick, Ixodes pacificus.</title>
        <authorList>
            <person name="Gauthier D.T."/>
            <person name="Karpathy S.E."/>
            <person name="Grizzard S.L."/>
            <person name="Batra D."/>
            <person name="Rowe L.A."/>
            <person name="Paddock C.D."/>
        </authorList>
    </citation>
    <scope>NUCLEOTIDE SEQUENCE [LARGE SCALE GENOMIC DNA]</scope>
    <source>
        <strain evidence="1 2">Tillamook 23</strain>
    </source>
</reference>
<name>A0A9E6SQE4_9RICK</name>
<proteinExistence type="predicted"/>
<dbReference type="Proteomes" id="UP000595296">
    <property type="component" value="Chromosome"/>
</dbReference>
<gene>
    <name evidence="1" type="ORF">H6P87_00599</name>
</gene>
<evidence type="ECO:0000313" key="2">
    <source>
        <dbReference type="Proteomes" id="UP000595296"/>
    </source>
</evidence>
<protein>
    <submittedName>
        <fullName evidence="1">Uncharacterized protein</fullName>
    </submittedName>
</protein>
<dbReference type="EMBL" id="CP060138">
    <property type="protein sequence ID" value="QQV75054.1"/>
    <property type="molecule type" value="Genomic_DNA"/>
</dbReference>
<keyword evidence="2" id="KW-1185">Reference proteome</keyword>